<reference evidence="4 5" key="1">
    <citation type="journal article" date="2009" name="Science">
        <title>Green evolution and dynamic adaptations revealed by genomes of the marine picoeukaryotes Micromonas.</title>
        <authorList>
            <person name="Worden A.Z."/>
            <person name="Lee J.H."/>
            <person name="Mock T."/>
            <person name="Rouze P."/>
            <person name="Simmons M.P."/>
            <person name="Aerts A.L."/>
            <person name="Allen A.E."/>
            <person name="Cuvelier M.L."/>
            <person name="Derelle E."/>
            <person name="Everett M.V."/>
            <person name="Foulon E."/>
            <person name="Grimwood J."/>
            <person name="Gundlach H."/>
            <person name="Henrissat B."/>
            <person name="Napoli C."/>
            <person name="McDonald S.M."/>
            <person name="Parker M.S."/>
            <person name="Rombauts S."/>
            <person name="Salamov A."/>
            <person name="Von Dassow P."/>
            <person name="Badger J.H."/>
            <person name="Coutinho P.M."/>
            <person name="Demir E."/>
            <person name="Dubchak I."/>
            <person name="Gentemann C."/>
            <person name="Eikrem W."/>
            <person name="Gready J.E."/>
            <person name="John U."/>
            <person name="Lanier W."/>
            <person name="Lindquist E.A."/>
            <person name="Lucas S."/>
            <person name="Mayer K.F."/>
            <person name="Moreau H."/>
            <person name="Not F."/>
            <person name="Otillar R."/>
            <person name="Panaud O."/>
            <person name="Pangilinan J."/>
            <person name="Paulsen I."/>
            <person name="Piegu B."/>
            <person name="Poliakov A."/>
            <person name="Robbens S."/>
            <person name="Schmutz J."/>
            <person name="Toulza E."/>
            <person name="Wyss T."/>
            <person name="Zelensky A."/>
            <person name="Zhou K."/>
            <person name="Armbrust E.V."/>
            <person name="Bhattacharya D."/>
            <person name="Goodenough U.W."/>
            <person name="Van de Peer Y."/>
            <person name="Grigoriev I.V."/>
        </authorList>
    </citation>
    <scope>NUCLEOTIDE SEQUENCE [LARGE SCALE GENOMIC DNA]</scope>
    <source>
        <strain evidence="5">RCC299 / NOUM17</strain>
    </source>
</reference>
<dbReference type="KEGG" id="mis:MICPUN_108512"/>
<organism evidence="4 5">
    <name type="scientific">Micromonas commoda (strain RCC299 / NOUM17 / CCMP2709)</name>
    <name type="common">Picoplanktonic green alga</name>
    <dbReference type="NCBI Taxonomy" id="296587"/>
    <lineage>
        <taxon>Eukaryota</taxon>
        <taxon>Viridiplantae</taxon>
        <taxon>Chlorophyta</taxon>
        <taxon>Mamiellophyceae</taxon>
        <taxon>Mamiellales</taxon>
        <taxon>Mamiellaceae</taxon>
        <taxon>Micromonas</taxon>
    </lineage>
</organism>
<dbReference type="STRING" id="296587.C1E984"/>
<dbReference type="InterPro" id="IPR000834">
    <property type="entry name" value="Peptidase_M14"/>
</dbReference>
<dbReference type="Pfam" id="PF00246">
    <property type="entry name" value="Peptidase_M14"/>
    <property type="match status" value="1"/>
</dbReference>
<protein>
    <recommendedName>
        <fullName evidence="3">Peptidase M14 domain-containing protein</fullName>
    </recommendedName>
</protein>
<feature type="region of interest" description="Disordered" evidence="2">
    <location>
        <begin position="147"/>
        <end position="223"/>
    </location>
</feature>
<dbReference type="MEROPS" id="M14.A01"/>
<evidence type="ECO:0000313" key="4">
    <source>
        <dbReference type="EMBL" id="ACO64289.1"/>
    </source>
</evidence>
<dbReference type="GeneID" id="8244666"/>
<evidence type="ECO:0000256" key="1">
    <source>
        <dbReference type="ARBA" id="ARBA00005988"/>
    </source>
</evidence>
<dbReference type="RefSeq" id="XP_002503031.1">
    <property type="nucleotide sequence ID" value="XM_002502985.1"/>
</dbReference>
<dbReference type="AlphaFoldDB" id="C1E984"/>
<dbReference type="InParanoid" id="C1E984"/>
<name>C1E984_MICCC</name>
<evidence type="ECO:0000313" key="5">
    <source>
        <dbReference type="Proteomes" id="UP000002009"/>
    </source>
</evidence>
<dbReference type="EMBL" id="CP001327">
    <property type="protein sequence ID" value="ACO64289.1"/>
    <property type="molecule type" value="Genomic_DNA"/>
</dbReference>
<dbReference type="GO" id="GO:0008270">
    <property type="term" value="F:zinc ion binding"/>
    <property type="evidence" value="ECO:0007669"/>
    <property type="project" value="InterPro"/>
</dbReference>
<feature type="domain" description="Peptidase M14" evidence="3">
    <location>
        <begin position="7"/>
        <end position="115"/>
    </location>
</feature>
<dbReference type="Proteomes" id="UP000002009">
    <property type="component" value="Chromosome 6"/>
</dbReference>
<sequence length="343" mass="36286">MLRSLVEEFKPHAWVNVHSGMEAMFMPYDHKASEPKGEGAQAMRSILRDLNRFHCGGRCATGGGGKGVGYLAHGTATDWVYVKGAVPVAFTWEIYGDTNAHYMDCFRMFNPIGKDKHDAVVRDWVAAGVSVLPMLARHPDLPAHVSAGSGGIGGAGGGSGGSGSVAVERDDGDGEEEEEEDEPAGRFEVPDDSTDDSDDSDEEEDGDGAGTPGGAKLRGDASRDRLVQRSAAVIRGGGGIRTRGSGTHATTLGTRGLIHLTDGIDEAPARMDKIRALQRLGGLKVDGYGSGGREGDDWSTNAVRVGGYSLAAAFACCVILPRWRRTRFLRRGSSKGGSRRSPK</sequence>
<evidence type="ECO:0000256" key="2">
    <source>
        <dbReference type="SAM" id="MobiDB-lite"/>
    </source>
</evidence>
<dbReference type="GO" id="GO:0006508">
    <property type="term" value="P:proteolysis"/>
    <property type="evidence" value="ECO:0007669"/>
    <property type="project" value="InterPro"/>
</dbReference>
<dbReference type="eggNOG" id="KOG2650">
    <property type="taxonomic scope" value="Eukaryota"/>
</dbReference>
<dbReference type="OrthoDB" id="3626597at2759"/>
<keyword evidence="5" id="KW-1185">Reference proteome</keyword>
<comment type="similarity">
    <text evidence="1">Belongs to the peptidase M14 family.</text>
</comment>
<dbReference type="SUPFAM" id="SSF53187">
    <property type="entry name" value="Zn-dependent exopeptidases"/>
    <property type="match status" value="1"/>
</dbReference>
<feature type="compositionally biased region" description="Acidic residues" evidence="2">
    <location>
        <begin position="190"/>
        <end position="207"/>
    </location>
</feature>
<gene>
    <name evidence="4" type="ORF">MICPUN_108512</name>
</gene>
<feature type="compositionally biased region" description="Gly residues" evidence="2">
    <location>
        <begin position="148"/>
        <end position="163"/>
    </location>
</feature>
<proteinExistence type="inferred from homology"/>
<dbReference type="Gene3D" id="3.40.630.10">
    <property type="entry name" value="Zn peptidases"/>
    <property type="match status" value="1"/>
</dbReference>
<evidence type="ECO:0000259" key="3">
    <source>
        <dbReference type="Pfam" id="PF00246"/>
    </source>
</evidence>
<accession>C1E984</accession>
<dbReference type="GO" id="GO:0004181">
    <property type="term" value="F:metallocarboxypeptidase activity"/>
    <property type="evidence" value="ECO:0007669"/>
    <property type="project" value="InterPro"/>
</dbReference>
<feature type="compositionally biased region" description="Acidic residues" evidence="2">
    <location>
        <begin position="170"/>
        <end position="182"/>
    </location>
</feature>